<protein>
    <recommendedName>
        <fullName evidence="2">Putative 4-hydroxy-4-methyl-2-oxoglutarate aldolase</fullName>
    </recommendedName>
    <alternativeName>
        <fullName evidence="5">Regulator of ribonuclease activity homolog</fullName>
    </alternativeName>
    <alternativeName>
        <fullName evidence="6">RraA-like protein</fullName>
    </alternativeName>
</protein>
<sequence length="209" mass="21387">MSDLDSLVQRLAEVGFATFGHFLDDGFADPGLRAQTPGIRLIGRAATLQLADSDAIAMNQALVRLQAGEVLVVATGGDLRHACVGTVTVSAALGVGASGIVVDGLVTDVVELRQLGLPVFARGTSLLTTKLRGSETSRFGQPVTCGGVLVQPGDLVLGDDNGVMFISPAALADVIDKACASDQAEPGLLARLAQGEALASVLKTRNDPL</sequence>
<keyword evidence="3 7" id="KW-0479">Metal-binding</keyword>
<dbReference type="STRING" id="29435.SAMN05216588_11673"/>
<evidence type="ECO:0000256" key="1">
    <source>
        <dbReference type="ARBA" id="ARBA00001968"/>
    </source>
</evidence>
<feature type="binding site" evidence="7">
    <location>
        <position position="108"/>
    </location>
    <ligand>
        <name>Mg(2+)</name>
        <dbReference type="ChEBI" id="CHEBI:18420"/>
    </ligand>
</feature>
<evidence type="ECO:0000256" key="7">
    <source>
        <dbReference type="PIRSR" id="PIRSR605493-1"/>
    </source>
</evidence>
<dbReference type="CDD" id="cd16841">
    <property type="entry name" value="RraA_family"/>
    <property type="match status" value="1"/>
</dbReference>
<dbReference type="InterPro" id="IPR036704">
    <property type="entry name" value="RraA/RraA-like_sf"/>
</dbReference>
<evidence type="ECO:0000256" key="2">
    <source>
        <dbReference type="ARBA" id="ARBA00016549"/>
    </source>
</evidence>
<dbReference type="SUPFAM" id="SSF89562">
    <property type="entry name" value="RraA-like"/>
    <property type="match status" value="1"/>
</dbReference>
<evidence type="ECO:0000313" key="8">
    <source>
        <dbReference type="EMBL" id="SDI40946.1"/>
    </source>
</evidence>
<gene>
    <name evidence="8" type="ORF">SAMN05216588_11673</name>
</gene>
<evidence type="ECO:0000313" key="9">
    <source>
        <dbReference type="Proteomes" id="UP000198606"/>
    </source>
</evidence>
<accession>A0A1G8KBT3</accession>
<reference evidence="8 9" key="1">
    <citation type="submission" date="2016-10" db="EMBL/GenBank/DDBJ databases">
        <authorList>
            <person name="de Groot N.N."/>
        </authorList>
    </citation>
    <scope>NUCLEOTIDE SEQUENCE [LARGE SCALE GENOMIC DNA]</scope>
    <source>
        <strain evidence="8 9">LMG 18387</strain>
    </source>
</reference>
<dbReference type="Gene3D" id="3.50.30.40">
    <property type="entry name" value="Ribonuclease E inhibitor RraA/RraA-like"/>
    <property type="match status" value="1"/>
</dbReference>
<dbReference type="RefSeq" id="WP_084307591.1">
    <property type="nucleotide sequence ID" value="NZ_FNDG01000016.1"/>
</dbReference>
<organism evidence="8 9">
    <name type="scientific">Phytopseudomonas flavescens</name>
    <dbReference type="NCBI Taxonomy" id="29435"/>
    <lineage>
        <taxon>Bacteria</taxon>
        <taxon>Pseudomonadati</taxon>
        <taxon>Pseudomonadota</taxon>
        <taxon>Gammaproteobacteria</taxon>
        <taxon>Pseudomonadales</taxon>
        <taxon>Pseudomonadaceae</taxon>
        <taxon>Phytopseudomonas</taxon>
    </lineage>
</organism>
<comment type="cofactor">
    <cofactor evidence="7">
        <name>Mg(2+)</name>
        <dbReference type="ChEBI" id="CHEBI:18420"/>
    </cofactor>
</comment>
<dbReference type="PANTHER" id="PTHR33254">
    <property type="entry name" value="4-HYDROXY-4-METHYL-2-OXOGLUTARATE ALDOLASE 3-RELATED"/>
    <property type="match status" value="1"/>
</dbReference>
<dbReference type="GO" id="GO:0046872">
    <property type="term" value="F:metal ion binding"/>
    <property type="evidence" value="ECO:0007669"/>
    <property type="project" value="UniProtKB-KW"/>
</dbReference>
<proteinExistence type="predicted"/>
<evidence type="ECO:0000256" key="4">
    <source>
        <dbReference type="ARBA" id="ARBA00023239"/>
    </source>
</evidence>
<evidence type="ECO:0000256" key="3">
    <source>
        <dbReference type="ARBA" id="ARBA00022723"/>
    </source>
</evidence>
<dbReference type="EMBL" id="FNDG01000016">
    <property type="protein sequence ID" value="SDI40946.1"/>
    <property type="molecule type" value="Genomic_DNA"/>
</dbReference>
<keyword evidence="4" id="KW-0456">Lyase</keyword>
<dbReference type="Proteomes" id="UP000198606">
    <property type="component" value="Unassembled WGS sequence"/>
</dbReference>
<dbReference type="AlphaFoldDB" id="A0A1G8KBT3"/>
<name>A0A1G8KBT3_9GAMM</name>
<dbReference type="GO" id="GO:0016829">
    <property type="term" value="F:lyase activity"/>
    <property type="evidence" value="ECO:0007669"/>
    <property type="project" value="UniProtKB-KW"/>
</dbReference>
<evidence type="ECO:0000256" key="5">
    <source>
        <dbReference type="ARBA" id="ARBA00029596"/>
    </source>
</evidence>
<dbReference type="InterPro" id="IPR005493">
    <property type="entry name" value="RraA/RraA-like"/>
</dbReference>
<keyword evidence="7" id="KW-0460">Magnesium</keyword>
<comment type="cofactor">
    <cofactor evidence="1">
        <name>a divalent metal cation</name>
        <dbReference type="ChEBI" id="CHEBI:60240"/>
    </cofactor>
</comment>
<dbReference type="PANTHER" id="PTHR33254:SF4">
    <property type="entry name" value="4-HYDROXY-4-METHYL-2-OXOGLUTARATE ALDOLASE 3-RELATED"/>
    <property type="match status" value="1"/>
</dbReference>
<dbReference type="Pfam" id="PF03737">
    <property type="entry name" value="RraA-like"/>
    <property type="match status" value="1"/>
</dbReference>
<evidence type="ECO:0000256" key="6">
    <source>
        <dbReference type="ARBA" id="ARBA00030169"/>
    </source>
</evidence>